<dbReference type="InterPro" id="IPR036869">
    <property type="entry name" value="J_dom_sf"/>
</dbReference>
<accession>A0A069Q6B9</accession>
<reference evidence="6 11" key="5">
    <citation type="submission" date="2018-07" db="EMBL/GenBank/DDBJ databases">
        <title>Mechanisms of high-level aminoglycoside resistance among Gram-negative pathogens in Brazil.</title>
        <authorList>
            <person name="Ballaben A.S."/>
            <person name="Darini A.L.C."/>
            <person name="Doi Y."/>
        </authorList>
    </citation>
    <scope>NUCLEOTIDE SEQUENCE [LARGE SCALE GENOMIC DNA]</scope>
    <source>
        <strain evidence="6 11">B2-305</strain>
    </source>
</reference>
<reference evidence="7 12" key="6">
    <citation type="submission" date="2018-08" db="EMBL/GenBank/DDBJ databases">
        <title>Recombination of ecologically and evolutionarily significant loci maintains genetic cohesion in the Pseudomonas syringae species complex.</title>
        <authorList>
            <person name="Dillon M."/>
            <person name="Thakur S."/>
            <person name="Almeida R.N.D."/>
            <person name="Weir B.S."/>
            <person name="Guttman D.S."/>
        </authorList>
    </citation>
    <scope>NUCLEOTIDE SEQUENCE [LARGE SCALE GENOMIC DNA]</scope>
    <source>
        <strain evidence="7 12">ICMP 7846</strain>
    </source>
</reference>
<proteinExistence type="predicted"/>
<organism evidence="7 12">
    <name type="scientific">Pseudomonas aeruginosa</name>
    <dbReference type="NCBI Taxonomy" id="287"/>
    <lineage>
        <taxon>Bacteria</taxon>
        <taxon>Pseudomonadati</taxon>
        <taxon>Pseudomonadota</taxon>
        <taxon>Gammaproteobacteria</taxon>
        <taxon>Pseudomonadales</taxon>
        <taxon>Pseudomonadaceae</taxon>
        <taxon>Pseudomonas</taxon>
    </lineage>
</organism>
<dbReference type="eggNOG" id="COG2214">
    <property type="taxonomic scope" value="Bacteria"/>
</dbReference>
<protein>
    <submittedName>
        <fullName evidence="3">DNA-J related protein</fullName>
    </submittedName>
    <submittedName>
        <fullName evidence="4">Molecular chaperone DnaJ</fullName>
    </submittedName>
</protein>
<dbReference type="Proteomes" id="UP000194857">
    <property type="component" value="Unassembled WGS sequence"/>
</dbReference>
<keyword evidence="1" id="KW-0143">Chaperone</keyword>
<evidence type="ECO:0000313" key="13">
    <source>
        <dbReference type="Proteomes" id="UP000284767"/>
    </source>
</evidence>
<dbReference type="AlphaFoldDB" id="A0A069Q6B9"/>
<evidence type="ECO:0000313" key="4">
    <source>
        <dbReference type="EMBL" id="MZZ11788.1"/>
    </source>
</evidence>
<evidence type="ECO:0000256" key="1">
    <source>
        <dbReference type="ARBA" id="ARBA00023186"/>
    </source>
</evidence>
<dbReference type="Proteomes" id="UP000045039">
    <property type="component" value="Unassembled WGS sequence"/>
</dbReference>
<dbReference type="SMART" id="SM00271">
    <property type="entry name" value="DnaJ"/>
    <property type="match status" value="1"/>
</dbReference>
<dbReference type="EMBL" id="QORE01000048">
    <property type="protein sequence ID" value="RCI76317.1"/>
    <property type="molecule type" value="Genomic_DNA"/>
</dbReference>
<evidence type="ECO:0000313" key="5">
    <source>
        <dbReference type="EMBL" id="OTI64009.1"/>
    </source>
</evidence>
<name>A0A069Q6B9_PSEAI</name>
<dbReference type="RefSeq" id="WP_003082458.1">
    <property type="nucleotide sequence ID" value="NZ_AP017302.1"/>
</dbReference>
<dbReference type="Proteomes" id="UP000644192">
    <property type="component" value="Unassembled WGS sequence"/>
</dbReference>
<evidence type="ECO:0000313" key="6">
    <source>
        <dbReference type="EMBL" id="RCI76317.1"/>
    </source>
</evidence>
<sequence>MTPDLDHRLDLAGQILCLLREHPEGLSEYQLIQLLKARHSTHIPHRELADKLVLFRTHFLLFNALYHLRDHLWAEREAHLEISPLSLRLHPYVDGTQALEQGDPLRDYYLDLRHLGETSEADVERLLQSFWTRMQGSEEKAAALALFELEGAVDYPAIKLRYRQLVSQHHPDRGGSTARLQSINKAMEILQRYYSRP</sequence>
<reference evidence="9" key="1">
    <citation type="submission" date="2015-06" db="EMBL/GenBank/DDBJ databases">
        <authorList>
            <person name="Radhakrishnan Rajesh"/>
            <person name="Underwood Anthony"/>
            <person name="Al-Shahib Ali"/>
        </authorList>
    </citation>
    <scope>NUCLEOTIDE SEQUENCE [LARGE SCALE GENOMIC DNA]</scope>
    <source>
        <strain evidence="9">P19_London_7_VIM_2_05_10</strain>
    </source>
</reference>
<dbReference type="CDD" id="cd06257">
    <property type="entry name" value="DnaJ"/>
    <property type="match status" value="1"/>
</dbReference>
<feature type="domain" description="J" evidence="2">
    <location>
        <begin position="142"/>
        <end position="197"/>
    </location>
</feature>
<dbReference type="Pfam" id="PF12339">
    <property type="entry name" value="DNAJ_related"/>
    <property type="match status" value="1"/>
</dbReference>
<dbReference type="Gene3D" id="1.10.287.110">
    <property type="entry name" value="DnaJ domain"/>
    <property type="match status" value="1"/>
</dbReference>
<dbReference type="EMBL" id="NFFZ01000003">
    <property type="protein sequence ID" value="OTI64009.1"/>
    <property type="molecule type" value="Genomic_DNA"/>
</dbReference>
<dbReference type="Proteomes" id="UP000253594">
    <property type="component" value="Unassembled WGS sequence"/>
</dbReference>
<dbReference type="Proteomes" id="UP000284767">
    <property type="component" value="Unassembled WGS sequence"/>
</dbReference>
<dbReference type="EMBL" id="WXZT01000003">
    <property type="protein sequence ID" value="MZZ11788.1"/>
    <property type="molecule type" value="Genomic_DNA"/>
</dbReference>
<dbReference type="Proteomes" id="UP000270834">
    <property type="component" value="Unassembled WGS sequence"/>
</dbReference>
<reference evidence="3" key="2">
    <citation type="submission" date="2015-06" db="EMBL/GenBank/DDBJ databases">
        <authorList>
            <person name="Radhakrishnan R."/>
            <person name="Underwood A."/>
            <person name="Al-Shahib A."/>
        </authorList>
    </citation>
    <scope>NUCLEOTIDE SEQUENCE</scope>
    <source>
        <strain evidence="3">P19_London_7_VIM_2_05_10</strain>
    </source>
</reference>
<evidence type="ECO:0000313" key="8">
    <source>
        <dbReference type="EMBL" id="RPM12089.1"/>
    </source>
</evidence>
<dbReference type="InterPro" id="IPR001623">
    <property type="entry name" value="DnaJ_domain"/>
</dbReference>
<evidence type="ECO:0000313" key="3">
    <source>
        <dbReference type="EMBL" id="CRO63719.1"/>
    </source>
</evidence>
<evidence type="ECO:0000313" key="9">
    <source>
        <dbReference type="Proteomes" id="UP000045039"/>
    </source>
</evidence>
<dbReference type="SUPFAM" id="SSF46565">
    <property type="entry name" value="Chaperone J-domain"/>
    <property type="match status" value="1"/>
</dbReference>
<gene>
    <name evidence="7" type="ORF">ALP65_03353</name>
    <name evidence="5" type="ORF">CAZ10_07275</name>
    <name evidence="6" type="ORF">DT376_02970</name>
    <name evidence="4" type="ORF">GUL26_05990</name>
    <name evidence="8" type="ORF">IPC1295_19535</name>
    <name evidence="3" type="ORF">PAERUG_P19_London_7_VIM_2_05_10_02147</name>
</gene>
<evidence type="ECO:0000313" key="7">
    <source>
        <dbReference type="EMBL" id="RMS44596.1"/>
    </source>
</evidence>
<reference evidence="8 13" key="7">
    <citation type="submission" date="2019-01" db="EMBL/GenBank/DDBJ databases">
        <title>The Pseudomonas aeruginosa pan-genome provides new insights on its population structure, horizontal gene transfer and pathogenicity.</title>
        <authorList>
            <person name="Freschi L."/>
            <person name="Vincent A.T."/>
            <person name="Jeukens J."/>
            <person name="Emond-Rheault J.-G."/>
            <person name="Kukavica-Ibrulj I."/>
            <person name="Dupont M.-J."/>
            <person name="Charette S.J."/>
            <person name="Boyle B."/>
            <person name="Levesque R.C."/>
        </authorList>
    </citation>
    <scope>NUCLEOTIDE SEQUENCE [LARGE SCALE GENOMIC DNA]</scope>
    <source>
        <strain evidence="8 13">PA-W36</strain>
    </source>
</reference>
<evidence type="ECO:0000313" key="12">
    <source>
        <dbReference type="Proteomes" id="UP000270834"/>
    </source>
</evidence>
<reference evidence="5 10" key="3">
    <citation type="submission" date="2017-05" db="EMBL/GenBank/DDBJ databases">
        <authorList>
            <person name="Song R."/>
            <person name="Chenine A.L."/>
            <person name="Ruprecht R.M."/>
        </authorList>
    </citation>
    <scope>NUCLEOTIDE SEQUENCE [LARGE SCALE GENOMIC DNA]</scope>
    <source>
        <strain evidence="5 10">S567_C10_BS</strain>
    </source>
</reference>
<evidence type="ECO:0000313" key="11">
    <source>
        <dbReference type="Proteomes" id="UP000253594"/>
    </source>
</evidence>
<dbReference type="EMBL" id="NSNE01000012">
    <property type="protein sequence ID" value="RPM12089.1"/>
    <property type="molecule type" value="Genomic_DNA"/>
</dbReference>
<evidence type="ECO:0000259" key="2">
    <source>
        <dbReference type="PROSITE" id="PS50076"/>
    </source>
</evidence>
<reference evidence="4" key="8">
    <citation type="submission" date="2020-01" db="EMBL/GenBank/DDBJ databases">
        <title>Bacteria Cultured from War Wounds Associated with the Conflict in Eastern Ukraine.</title>
        <authorList>
            <person name="Snesrud E."/>
            <person name="Galac M.R."/>
            <person name="Mc Gann P."/>
            <person name="Valentine K."/>
            <person name="Viacheslav K."/>
        </authorList>
    </citation>
    <scope>NUCLEOTIDE SEQUENCE</scope>
    <source>
        <strain evidence="4">VNMU148</strain>
    </source>
</reference>
<dbReference type="EMBL" id="RBSQ01001405">
    <property type="protein sequence ID" value="RMS44596.1"/>
    <property type="molecule type" value="Genomic_DNA"/>
</dbReference>
<comment type="caution">
    <text evidence="7">The sequence shown here is derived from an EMBL/GenBank/DDBJ whole genome shotgun (WGS) entry which is preliminary data.</text>
</comment>
<dbReference type="PROSITE" id="PS50076">
    <property type="entry name" value="DNAJ_2"/>
    <property type="match status" value="1"/>
</dbReference>
<reference evidence="8 13" key="4">
    <citation type="submission" date="2017-08" db="EMBL/GenBank/DDBJ databases">
        <authorList>
            <person name="Feschi L."/>
            <person name="Jeukens J."/>
            <person name="Emond-Rheault J.-G."/>
            <person name="Kukavica-Ibrulj I."/>
            <person name="Boyle B."/>
            <person name="Levesque R.C."/>
        </authorList>
    </citation>
    <scope>NUCLEOTIDE SEQUENCE [LARGE SCALE GENOMIC DNA]</scope>
    <source>
        <strain evidence="8 13">PA-W36</strain>
    </source>
</reference>
<dbReference type="InterPro" id="IPR021059">
    <property type="entry name" value="DnaJ-related_N"/>
</dbReference>
<accession>A0A1S1C4J0</accession>
<dbReference type="EMBL" id="CVVU01000122">
    <property type="protein sequence ID" value="CRO63719.1"/>
    <property type="molecule type" value="Genomic_DNA"/>
</dbReference>
<evidence type="ECO:0000313" key="10">
    <source>
        <dbReference type="Proteomes" id="UP000194857"/>
    </source>
</evidence>